<keyword evidence="1" id="KW-0695">RNA-directed DNA polymerase</keyword>
<accession>A0A395NRS6</accession>
<comment type="caution">
    <text evidence="1">The sequence shown here is derived from an EMBL/GenBank/DDBJ whole genome shotgun (WGS) entry which is preliminary data.</text>
</comment>
<protein>
    <submittedName>
        <fullName evidence="1">Reverse transcriptase</fullName>
    </submittedName>
</protein>
<evidence type="ECO:0000313" key="2">
    <source>
        <dbReference type="Proteomes" id="UP000266272"/>
    </source>
</evidence>
<name>A0A395NRS6_TRIAR</name>
<keyword evidence="1" id="KW-0808">Transferase</keyword>
<dbReference type="AlphaFoldDB" id="A0A395NRS6"/>
<dbReference type="OrthoDB" id="4842715at2759"/>
<evidence type="ECO:0000313" key="1">
    <source>
        <dbReference type="EMBL" id="RFU78527.1"/>
    </source>
</evidence>
<dbReference type="EMBL" id="PXOA01000208">
    <property type="protein sequence ID" value="RFU78527.1"/>
    <property type="molecule type" value="Genomic_DNA"/>
</dbReference>
<dbReference type="GO" id="GO:0003964">
    <property type="term" value="F:RNA-directed DNA polymerase activity"/>
    <property type="evidence" value="ECO:0007669"/>
    <property type="project" value="UniProtKB-KW"/>
</dbReference>
<keyword evidence="1" id="KW-0548">Nucleotidyltransferase</keyword>
<gene>
    <name evidence="1" type="ORF">TARUN_3697</name>
</gene>
<dbReference type="Proteomes" id="UP000266272">
    <property type="component" value="Unassembled WGS sequence"/>
</dbReference>
<proteinExistence type="predicted"/>
<reference evidence="1 2" key="1">
    <citation type="journal article" date="2018" name="PLoS Pathog.">
        <title>Evolution of structural diversity of trichothecenes, a family of toxins produced by plant pathogenic and entomopathogenic fungi.</title>
        <authorList>
            <person name="Proctor R.H."/>
            <person name="McCormick S.P."/>
            <person name="Kim H.S."/>
            <person name="Cardoza R.E."/>
            <person name="Stanley A.M."/>
            <person name="Lindo L."/>
            <person name="Kelly A."/>
            <person name="Brown D.W."/>
            <person name="Lee T."/>
            <person name="Vaughan M.M."/>
            <person name="Alexander N.J."/>
            <person name="Busman M."/>
            <person name="Gutierrez S."/>
        </authorList>
    </citation>
    <scope>NUCLEOTIDE SEQUENCE [LARGE SCALE GENOMIC DNA]</scope>
    <source>
        <strain evidence="1 2">IBT 40837</strain>
    </source>
</reference>
<sequence>MLYFSPILKLNDPERRFGYADDVAIVAFGDNTVETTRILQYDLDDTLGWGNDNAITFDPEKAELIHFYRTRGQ</sequence>
<keyword evidence="2" id="KW-1185">Reference proteome</keyword>
<dbReference type="PANTHER" id="PTHR33481:SF1">
    <property type="entry name" value="ENDONUCLEASE_EXONUCLEASE_PHOSPHATASE DOMAIN-CONTAINING PROTEIN-RELATED"/>
    <property type="match status" value="1"/>
</dbReference>
<dbReference type="STRING" id="490622.A0A395NRS6"/>
<organism evidence="1 2">
    <name type="scientific">Trichoderma arundinaceum</name>
    <dbReference type="NCBI Taxonomy" id="490622"/>
    <lineage>
        <taxon>Eukaryota</taxon>
        <taxon>Fungi</taxon>
        <taxon>Dikarya</taxon>
        <taxon>Ascomycota</taxon>
        <taxon>Pezizomycotina</taxon>
        <taxon>Sordariomycetes</taxon>
        <taxon>Hypocreomycetidae</taxon>
        <taxon>Hypocreales</taxon>
        <taxon>Hypocreaceae</taxon>
        <taxon>Trichoderma</taxon>
    </lineage>
</organism>
<dbReference type="PANTHER" id="PTHR33481">
    <property type="entry name" value="REVERSE TRANSCRIPTASE"/>
    <property type="match status" value="1"/>
</dbReference>